<dbReference type="GO" id="GO:0009279">
    <property type="term" value="C:cell outer membrane"/>
    <property type="evidence" value="ECO:0007669"/>
    <property type="project" value="UniProtKB-SubCell"/>
</dbReference>
<evidence type="ECO:0000259" key="5">
    <source>
        <dbReference type="Pfam" id="PF07980"/>
    </source>
</evidence>
<evidence type="ECO:0000313" key="6">
    <source>
        <dbReference type="EMBL" id="KAA6338226.1"/>
    </source>
</evidence>
<comment type="subcellular location">
    <subcellularLocation>
        <location evidence="1">Cell outer membrane</location>
    </subcellularLocation>
</comment>
<keyword evidence="2" id="KW-0732">Signal</keyword>
<accession>A0A5J4RW36</accession>
<organism evidence="6">
    <name type="scientific">termite gut metagenome</name>
    <dbReference type="NCBI Taxonomy" id="433724"/>
    <lineage>
        <taxon>unclassified sequences</taxon>
        <taxon>metagenomes</taxon>
        <taxon>organismal metagenomes</taxon>
    </lineage>
</organism>
<comment type="caution">
    <text evidence="6">The sequence shown here is derived from an EMBL/GenBank/DDBJ whole genome shotgun (WGS) entry which is preliminary data.</text>
</comment>
<protein>
    <recommendedName>
        <fullName evidence="5">RagB/SusD domain-containing protein</fullName>
    </recommendedName>
</protein>
<dbReference type="Pfam" id="PF07980">
    <property type="entry name" value="SusD_RagB"/>
    <property type="match status" value="1"/>
</dbReference>
<dbReference type="AlphaFoldDB" id="A0A5J4RW36"/>
<evidence type="ECO:0000256" key="2">
    <source>
        <dbReference type="ARBA" id="ARBA00022729"/>
    </source>
</evidence>
<sequence>MTTDLNLCFMRFAEMVLFKAEALIMQNNGAAAATELNKLTRRAGLGNVYTNATLDNLKHERRVELAFEPTDRFMDLKRWQDWEVLEAPRYIRQYADRGDPLSSWTRAISPSWGQKRTFNPATDIVFPYNPDDITKADGKLKQNPMD</sequence>
<keyword evidence="4" id="KW-0998">Cell outer membrane</keyword>
<evidence type="ECO:0000256" key="3">
    <source>
        <dbReference type="ARBA" id="ARBA00023136"/>
    </source>
</evidence>
<evidence type="ECO:0000256" key="4">
    <source>
        <dbReference type="ARBA" id="ARBA00023237"/>
    </source>
</evidence>
<proteinExistence type="predicted"/>
<dbReference type="Gene3D" id="1.25.40.390">
    <property type="match status" value="1"/>
</dbReference>
<evidence type="ECO:0000256" key="1">
    <source>
        <dbReference type="ARBA" id="ARBA00004442"/>
    </source>
</evidence>
<dbReference type="EMBL" id="SNRY01000633">
    <property type="protein sequence ID" value="KAA6338226.1"/>
    <property type="molecule type" value="Genomic_DNA"/>
</dbReference>
<gene>
    <name evidence="6" type="ORF">EZS27_013742</name>
</gene>
<name>A0A5J4RW36_9ZZZZ</name>
<feature type="domain" description="RagB/SusD" evidence="5">
    <location>
        <begin position="6"/>
        <end position="144"/>
    </location>
</feature>
<dbReference type="SUPFAM" id="SSF48452">
    <property type="entry name" value="TPR-like"/>
    <property type="match status" value="1"/>
</dbReference>
<dbReference type="InterPro" id="IPR012944">
    <property type="entry name" value="SusD_RagB_dom"/>
</dbReference>
<dbReference type="InterPro" id="IPR011990">
    <property type="entry name" value="TPR-like_helical_dom_sf"/>
</dbReference>
<keyword evidence="3" id="KW-0472">Membrane</keyword>
<reference evidence="6" key="1">
    <citation type="submission" date="2019-03" db="EMBL/GenBank/DDBJ databases">
        <title>Single cell metagenomics reveals metabolic interactions within the superorganism composed of flagellate Streblomastix strix and complex community of Bacteroidetes bacteria on its surface.</title>
        <authorList>
            <person name="Treitli S.C."/>
            <person name="Kolisko M."/>
            <person name="Husnik F."/>
            <person name="Keeling P."/>
            <person name="Hampl V."/>
        </authorList>
    </citation>
    <scope>NUCLEOTIDE SEQUENCE</scope>
    <source>
        <strain evidence="6">STM</strain>
    </source>
</reference>